<reference evidence="2" key="2">
    <citation type="journal article" date="2010" name="Genome Res.">
        <title>Population genomic sequencing of Coccidioides fungi reveals recent hybridization and transposon control.</title>
        <authorList>
            <person name="Neafsey D.E."/>
            <person name="Barker B.M."/>
            <person name="Sharpton T.J."/>
            <person name="Stajich J.E."/>
            <person name="Park D.J."/>
            <person name="Whiston E."/>
            <person name="Hung C.-Y."/>
            <person name="McMahan C."/>
            <person name="White J."/>
            <person name="Sykes S."/>
            <person name="Heiman D."/>
            <person name="Young S."/>
            <person name="Zeng Q."/>
            <person name="Abouelleil A."/>
            <person name="Aftuck L."/>
            <person name="Bessette D."/>
            <person name="Brown A."/>
            <person name="FitzGerald M."/>
            <person name="Lui A."/>
            <person name="Macdonald J.P."/>
            <person name="Priest M."/>
            <person name="Orbach M.J."/>
            <person name="Galgiani J.N."/>
            <person name="Kirkland T.N."/>
            <person name="Cole G.T."/>
            <person name="Birren B.W."/>
            <person name="Henn M.R."/>
            <person name="Taylor J.W."/>
            <person name="Rounsley S.D."/>
        </authorList>
    </citation>
    <scope>GENOME REANNOTATION</scope>
    <source>
        <strain evidence="2">RS</strain>
    </source>
</reference>
<dbReference type="KEGG" id="cim:CIMG_13479"/>
<sequence>MVHLCDMDTSKIGTIKNAAKNVVIHNKYPGYNCQDYILELLGDLEKKNIINKSKTNYKHNKKVVQSKQEGLVN</sequence>
<proteinExistence type="predicted"/>
<dbReference type="RefSeq" id="XP_004446257.1">
    <property type="nucleotide sequence ID" value="XM_004446200.1"/>
</dbReference>
<organism evidence="1 2">
    <name type="scientific">Coccidioides immitis (strain RS)</name>
    <name type="common">Valley fever fungus</name>
    <dbReference type="NCBI Taxonomy" id="246410"/>
    <lineage>
        <taxon>Eukaryota</taxon>
        <taxon>Fungi</taxon>
        <taxon>Dikarya</taxon>
        <taxon>Ascomycota</taxon>
        <taxon>Pezizomycotina</taxon>
        <taxon>Eurotiomycetes</taxon>
        <taxon>Eurotiomycetidae</taxon>
        <taxon>Onygenales</taxon>
        <taxon>Onygenaceae</taxon>
        <taxon>Coccidioides</taxon>
    </lineage>
</organism>
<reference evidence="2" key="1">
    <citation type="journal article" date="2009" name="Genome Res.">
        <title>Comparative genomic analyses of the human fungal pathogens Coccidioides and their relatives.</title>
        <authorList>
            <person name="Sharpton T.J."/>
            <person name="Stajich J.E."/>
            <person name="Rounsley S.D."/>
            <person name="Gardner M.J."/>
            <person name="Wortman J.R."/>
            <person name="Jordar V.S."/>
            <person name="Maiti R."/>
            <person name="Kodira C.D."/>
            <person name="Neafsey D.E."/>
            <person name="Zeng Q."/>
            <person name="Hung C.-Y."/>
            <person name="McMahan C."/>
            <person name="Muszewska A."/>
            <person name="Grynberg M."/>
            <person name="Mandel M.A."/>
            <person name="Kellner E.M."/>
            <person name="Barker B.M."/>
            <person name="Galgiani J.N."/>
            <person name="Orbach M.J."/>
            <person name="Kirkland T.N."/>
            <person name="Cole G.T."/>
            <person name="Henn M.R."/>
            <person name="Birren B.W."/>
            <person name="Taylor J.W."/>
        </authorList>
    </citation>
    <scope>NUCLEOTIDE SEQUENCE [LARGE SCALE GENOMIC DNA]</scope>
    <source>
        <strain evidence="2">RS</strain>
    </source>
</reference>
<dbReference type="VEuPathDB" id="FungiDB:CIMG_13479"/>
<evidence type="ECO:0000313" key="1">
    <source>
        <dbReference type="EMBL" id="KJF61201.1"/>
    </source>
</evidence>
<dbReference type="EMBL" id="GG704914">
    <property type="protein sequence ID" value="KJF61201.1"/>
    <property type="molecule type" value="Genomic_DNA"/>
</dbReference>
<name>A0A0D8JWA5_COCIM</name>
<dbReference type="InParanoid" id="A0A0D8JWA5"/>
<protein>
    <submittedName>
        <fullName evidence="1">Uncharacterized protein</fullName>
    </submittedName>
</protein>
<evidence type="ECO:0000313" key="2">
    <source>
        <dbReference type="Proteomes" id="UP000001261"/>
    </source>
</evidence>
<dbReference type="AlphaFoldDB" id="A0A0D8JWA5"/>
<gene>
    <name evidence="1" type="ORF">CIMG_13479</name>
</gene>
<dbReference type="GeneID" id="24165106"/>
<keyword evidence="2" id="KW-1185">Reference proteome</keyword>
<accession>A0A0D8JWA5</accession>
<dbReference type="Proteomes" id="UP000001261">
    <property type="component" value="Unassembled WGS sequence"/>
</dbReference>
<dbReference type="OrthoDB" id="37659at2759"/>